<reference evidence="1 2" key="1">
    <citation type="submission" date="2024-05" db="EMBL/GenBank/DDBJ databases">
        <title>Roseateles sp. 2.12 16S ribosomal RNA gene Genome sequencing and assembly.</title>
        <authorList>
            <person name="Woo H."/>
        </authorList>
    </citation>
    <scope>NUCLEOTIDE SEQUENCE [LARGE SCALE GENOMIC DNA]</scope>
    <source>
        <strain evidence="1 2">2.12</strain>
    </source>
</reference>
<sequence length="143" mass="15793">MAAEVSFYTGVSDRLHFATRLLRKAYGSGARVLVLGPASLLSRLDAALWTQEPTDFVPHLLLRGDVDEALLKATPIVLAERQDAAPHCRTVLNLGADFMADVAALDRVLEVLSSEPEQVQAGRRRYKAYREMGLDIKHHEVNA</sequence>
<keyword evidence="2" id="KW-1185">Reference proteome</keyword>
<comment type="caution">
    <text evidence="1">The sequence shown here is derived from an EMBL/GenBank/DDBJ whole genome shotgun (WGS) entry which is preliminary data.</text>
</comment>
<dbReference type="EMBL" id="JBDPZC010000005">
    <property type="protein sequence ID" value="MEO3713503.1"/>
    <property type="molecule type" value="Genomic_DNA"/>
</dbReference>
<organism evidence="1 2">
    <name type="scientific">Roseateles flavus</name>
    <dbReference type="NCBI Taxonomy" id="3149041"/>
    <lineage>
        <taxon>Bacteria</taxon>
        <taxon>Pseudomonadati</taxon>
        <taxon>Pseudomonadota</taxon>
        <taxon>Betaproteobacteria</taxon>
        <taxon>Burkholderiales</taxon>
        <taxon>Sphaerotilaceae</taxon>
        <taxon>Roseateles</taxon>
    </lineage>
</organism>
<dbReference type="InterPro" id="IPR036768">
    <property type="entry name" value="PolIII_chi_sf"/>
</dbReference>
<proteinExistence type="predicted"/>
<dbReference type="PANTHER" id="PTHR38767:SF1">
    <property type="entry name" value="DNA POLYMERASE III SUBUNIT CHI"/>
    <property type="match status" value="1"/>
</dbReference>
<name>A0ABV0GEL0_9BURK</name>
<dbReference type="SUPFAM" id="SSF102400">
    <property type="entry name" value="DNA polymerase III chi subunit"/>
    <property type="match status" value="1"/>
</dbReference>
<dbReference type="RefSeq" id="WP_347610002.1">
    <property type="nucleotide sequence ID" value="NZ_JBDPZC010000005.1"/>
</dbReference>
<evidence type="ECO:0000313" key="1">
    <source>
        <dbReference type="EMBL" id="MEO3713503.1"/>
    </source>
</evidence>
<dbReference type="PANTHER" id="PTHR38767">
    <property type="entry name" value="DNA POLYMERASE III SUBUNIT CHI"/>
    <property type="match status" value="1"/>
</dbReference>
<dbReference type="InterPro" id="IPR007459">
    <property type="entry name" value="DNA_pol3_chi"/>
</dbReference>
<keyword evidence="1" id="KW-0808">Transferase</keyword>
<dbReference type="EC" id="2.7.7.7" evidence="1"/>
<protein>
    <submittedName>
        <fullName evidence="1">DNA polymerase III subunit chi</fullName>
        <ecNumber evidence="1">2.7.7.7</ecNumber>
    </submittedName>
</protein>
<accession>A0ABV0GEL0</accession>
<dbReference type="Pfam" id="PF04364">
    <property type="entry name" value="DNA_pol3_chi"/>
    <property type="match status" value="1"/>
</dbReference>
<gene>
    <name evidence="1" type="ORF">ABDJ40_12075</name>
</gene>
<dbReference type="Gene3D" id="3.40.50.10110">
    <property type="entry name" value="DNA polymerase III subunit chi"/>
    <property type="match status" value="1"/>
</dbReference>
<evidence type="ECO:0000313" key="2">
    <source>
        <dbReference type="Proteomes" id="UP001462640"/>
    </source>
</evidence>
<dbReference type="Proteomes" id="UP001462640">
    <property type="component" value="Unassembled WGS sequence"/>
</dbReference>
<keyword evidence="1" id="KW-0548">Nucleotidyltransferase</keyword>
<dbReference type="GO" id="GO:0003887">
    <property type="term" value="F:DNA-directed DNA polymerase activity"/>
    <property type="evidence" value="ECO:0007669"/>
    <property type="project" value="UniProtKB-EC"/>
</dbReference>